<dbReference type="Proteomes" id="UP000663720">
    <property type="component" value="Chromosome"/>
</dbReference>
<keyword evidence="2" id="KW-1185">Reference proteome</keyword>
<gene>
    <name evidence="1" type="ORF">dnl_58520</name>
</gene>
<accession>A0A975GJG7</accession>
<sequence>MKPYSIKKQLMTLDEDEKELLDSVEKGEWISDYETLAQFESRKTELMKAAQDTLNIHKDMEEIEITIHLPQNIFQKIITSAEKAGIHYQNWITNTLQKVVG</sequence>
<dbReference type="AlphaFoldDB" id="A0A975GJG7"/>
<evidence type="ECO:0000313" key="1">
    <source>
        <dbReference type="EMBL" id="QTA83445.1"/>
    </source>
</evidence>
<dbReference type="EMBL" id="CP061799">
    <property type="protein sequence ID" value="QTA83445.1"/>
    <property type="molecule type" value="Genomic_DNA"/>
</dbReference>
<organism evidence="1 2">
    <name type="scientific">Desulfonema limicola</name>
    <dbReference type="NCBI Taxonomy" id="45656"/>
    <lineage>
        <taxon>Bacteria</taxon>
        <taxon>Pseudomonadati</taxon>
        <taxon>Thermodesulfobacteriota</taxon>
        <taxon>Desulfobacteria</taxon>
        <taxon>Desulfobacterales</taxon>
        <taxon>Desulfococcaceae</taxon>
        <taxon>Desulfonema</taxon>
    </lineage>
</organism>
<dbReference type="KEGG" id="dli:dnl_58520"/>
<name>A0A975GJG7_9BACT</name>
<proteinExistence type="predicted"/>
<protein>
    <submittedName>
        <fullName evidence="1">Uncharacterized protein</fullName>
    </submittedName>
</protein>
<reference evidence="1" key="1">
    <citation type="journal article" date="2021" name="Microb. Physiol.">
        <title>Proteogenomic Insights into the Physiology of Marine, Sulfate-Reducing, Filamentous Desulfonema limicola and Desulfonema magnum.</title>
        <authorList>
            <person name="Schnaars V."/>
            <person name="Wohlbrand L."/>
            <person name="Scheve S."/>
            <person name="Hinrichs C."/>
            <person name="Reinhardt R."/>
            <person name="Rabus R."/>
        </authorList>
    </citation>
    <scope>NUCLEOTIDE SEQUENCE</scope>
    <source>
        <strain evidence="1">5ac10</strain>
    </source>
</reference>
<evidence type="ECO:0000313" key="2">
    <source>
        <dbReference type="Proteomes" id="UP000663720"/>
    </source>
</evidence>
<dbReference type="RefSeq" id="WP_207689297.1">
    <property type="nucleotide sequence ID" value="NZ_CP061799.1"/>
</dbReference>